<keyword evidence="6 10" id="KW-0067">ATP-binding</keyword>
<evidence type="ECO:0000256" key="8">
    <source>
        <dbReference type="ARBA" id="ARBA00023136"/>
    </source>
</evidence>
<keyword evidence="11" id="KW-1185">Reference proteome</keyword>
<comment type="subcellular location">
    <subcellularLocation>
        <location evidence="1">Cell membrane</location>
        <topology evidence="1">Peripheral membrane protein</topology>
    </subcellularLocation>
</comment>
<proteinExistence type="inferred from homology"/>
<dbReference type="GO" id="GO:0043190">
    <property type="term" value="C:ATP-binding cassette (ABC) transporter complex"/>
    <property type="evidence" value="ECO:0007669"/>
    <property type="project" value="TreeGrafter"/>
</dbReference>
<organism evidence="10 11">
    <name type="scientific">Abyssicoccus albus</name>
    <dbReference type="NCBI Taxonomy" id="1817405"/>
    <lineage>
        <taxon>Bacteria</taxon>
        <taxon>Bacillati</taxon>
        <taxon>Bacillota</taxon>
        <taxon>Bacilli</taxon>
        <taxon>Bacillales</taxon>
        <taxon>Abyssicoccaceae</taxon>
    </lineage>
</organism>
<dbReference type="SUPFAM" id="SSF52540">
    <property type="entry name" value="P-loop containing nucleoside triphosphate hydrolases"/>
    <property type="match status" value="2"/>
</dbReference>
<keyword evidence="7" id="KW-1278">Translocase</keyword>
<dbReference type="OrthoDB" id="501320at2"/>
<dbReference type="CDD" id="cd03225">
    <property type="entry name" value="ABC_cobalt_CbiO_domain1"/>
    <property type="match status" value="2"/>
</dbReference>
<dbReference type="GO" id="GO:0042626">
    <property type="term" value="F:ATPase-coupled transmembrane transporter activity"/>
    <property type="evidence" value="ECO:0007669"/>
    <property type="project" value="TreeGrafter"/>
</dbReference>
<evidence type="ECO:0000256" key="6">
    <source>
        <dbReference type="ARBA" id="ARBA00022840"/>
    </source>
</evidence>
<dbReference type="InterPro" id="IPR003593">
    <property type="entry name" value="AAA+_ATPase"/>
</dbReference>
<dbReference type="PROSITE" id="PS50893">
    <property type="entry name" value="ABC_TRANSPORTER_2"/>
    <property type="match status" value="2"/>
</dbReference>
<comment type="similarity">
    <text evidence="2">Belongs to the ABC transporter superfamily.</text>
</comment>
<dbReference type="Gene3D" id="3.40.50.300">
    <property type="entry name" value="P-loop containing nucleotide triphosphate hydrolases"/>
    <property type="match status" value="2"/>
</dbReference>
<dbReference type="InterPro" id="IPR015856">
    <property type="entry name" value="ABC_transpr_CbiO/EcfA_su"/>
</dbReference>
<feature type="domain" description="ABC transporter" evidence="9">
    <location>
        <begin position="256"/>
        <end position="469"/>
    </location>
</feature>
<comment type="caution">
    <text evidence="10">The sequence shown here is derived from an EMBL/GenBank/DDBJ whole genome shotgun (WGS) entry which is preliminary data.</text>
</comment>
<dbReference type="Proteomes" id="UP000277108">
    <property type="component" value="Unassembled WGS sequence"/>
</dbReference>
<dbReference type="InterPro" id="IPR050095">
    <property type="entry name" value="ECF_ABC_transporter_ATP-bd"/>
</dbReference>
<evidence type="ECO:0000256" key="7">
    <source>
        <dbReference type="ARBA" id="ARBA00022967"/>
    </source>
</evidence>
<dbReference type="GO" id="GO:0016887">
    <property type="term" value="F:ATP hydrolysis activity"/>
    <property type="evidence" value="ECO:0007669"/>
    <property type="project" value="InterPro"/>
</dbReference>
<protein>
    <submittedName>
        <fullName evidence="10">Energy-coupling factor transport system ATP-binding protein</fullName>
    </submittedName>
</protein>
<keyword evidence="8" id="KW-0472">Membrane</keyword>
<dbReference type="SMART" id="SM00382">
    <property type="entry name" value="AAA"/>
    <property type="match status" value="2"/>
</dbReference>
<evidence type="ECO:0000256" key="5">
    <source>
        <dbReference type="ARBA" id="ARBA00022741"/>
    </source>
</evidence>
<dbReference type="EMBL" id="RKRK01000002">
    <property type="protein sequence ID" value="RPF57897.1"/>
    <property type="molecule type" value="Genomic_DNA"/>
</dbReference>
<accession>A0A3N5BJP7</accession>
<reference evidence="10 11" key="1">
    <citation type="submission" date="2018-11" db="EMBL/GenBank/DDBJ databases">
        <title>Genomic Encyclopedia of Type Strains, Phase IV (KMG-IV): sequencing the most valuable type-strain genomes for metagenomic binning, comparative biology and taxonomic classification.</title>
        <authorList>
            <person name="Goeker M."/>
        </authorList>
    </citation>
    <scope>NUCLEOTIDE SEQUENCE [LARGE SCALE GENOMIC DNA]</scope>
    <source>
        <strain evidence="10 11">DSM 29158</strain>
    </source>
</reference>
<evidence type="ECO:0000313" key="10">
    <source>
        <dbReference type="EMBL" id="RPF57897.1"/>
    </source>
</evidence>
<evidence type="ECO:0000313" key="11">
    <source>
        <dbReference type="Proteomes" id="UP000277108"/>
    </source>
</evidence>
<evidence type="ECO:0000256" key="2">
    <source>
        <dbReference type="ARBA" id="ARBA00005417"/>
    </source>
</evidence>
<gene>
    <name evidence="10" type="ORF">EDD62_0533</name>
</gene>
<dbReference type="PROSITE" id="PS00211">
    <property type="entry name" value="ABC_TRANSPORTER_1"/>
    <property type="match status" value="2"/>
</dbReference>
<keyword evidence="4" id="KW-1003">Cell membrane</keyword>
<dbReference type="AlphaFoldDB" id="A0A3N5BJP7"/>
<keyword evidence="5" id="KW-0547">Nucleotide-binding</keyword>
<evidence type="ECO:0000256" key="1">
    <source>
        <dbReference type="ARBA" id="ARBA00004202"/>
    </source>
</evidence>
<dbReference type="GO" id="GO:0005524">
    <property type="term" value="F:ATP binding"/>
    <property type="evidence" value="ECO:0007669"/>
    <property type="project" value="UniProtKB-KW"/>
</dbReference>
<dbReference type="PANTHER" id="PTHR43553:SF27">
    <property type="entry name" value="ENERGY-COUPLING FACTOR TRANSPORTER ATP-BINDING PROTEIN ECFA2"/>
    <property type="match status" value="1"/>
</dbReference>
<evidence type="ECO:0000256" key="3">
    <source>
        <dbReference type="ARBA" id="ARBA00022448"/>
    </source>
</evidence>
<evidence type="ECO:0000259" key="9">
    <source>
        <dbReference type="PROSITE" id="PS50893"/>
    </source>
</evidence>
<dbReference type="PANTHER" id="PTHR43553">
    <property type="entry name" value="HEAVY METAL TRANSPORTER"/>
    <property type="match status" value="1"/>
</dbReference>
<dbReference type="InterPro" id="IPR003439">
    <property type="entry name" value="ABC_transporter-like_ATP-bd"/>
</dbReference>
<dbReference type="InterPro" id="IPR017871">
    <property type="entry name" value="ABC_transporter-like_CS"/>
</dbReference>
<dbReference type="InterPro" id="IPR027417">
    <property type="entry name" value="P-loop_NTPase"/>
</dbReference>
<dbReference type="Pfam" id="PF00005">
    <property type="entry name" value="ABC_tran"/>
    <property type="match status" value="2"/>
</dbReference>
<feature type="domain" description="ABC transporter" evidence="9">
    <location>
        <begin position="5"/>
        <end position="230"/>
    </location>
</feature>
<name>A0A3N5BJP7_9BACL</name>
<evidence type="ECO:0000256" key="4">
    <source>
        <dbReference type="ARBA" id="ARBA00022475"/>
    </source>
</evidence>
<keyword evidence="3" id="KW-0813">Transport</keyword>
<dbReference type="RefSeq" id="WP_123807421.1">
    <property type="nucleotide sequence ID" value="NZ_RKRK01000002.1"/>
</dbReference>
<sequence length="469" mass="53704">MVISIKNLRLKFSGVEKKLFDGLNIDVHQGEKVLMLGPSGSGKTTLLQVMSGIIPRSIDIAHKADELVIDDYASVVFQNPDSQFCMPTVGEELAFILENRCIPTEQMVSKIEDVLQTVRLDVSLDKSVENLSGGMKQRLAIASSLLQQANTWFLDEPTSMLDPNATNHLWDVIQDIWQDKTVIIVEHKVEQVWNYVDRVILMNYDGEVIASNTPNQILLQFEEQLESFGVWYPGAWNNRPEKIQKAHNPTDTKGILYGHDLIAKRGDKTLWQCDRFEFHSGQWITLEGDNGTGKSTFFEMLMQLIPYDGDIYYDDEQLQSIKMAAQSIYYVYQNPELQFVMNTVFEELYINTYNGQKEQATKQTEDMLKLLKLDHVKTLHPYELSVGQKRRLSVATAILSRADVLLLDEPTFGLDSHNTFELIKLIQQLKNEGKLIITITHDEQILEMYSDVRWIIKDGQLAQRGDHND</sequence>